<dbReference type="PANTHER" id="PTHR42776">
    <property type="entry name" value="SERINE PEPTIDASE S9 FAMILY MEMBER"/>
    <property type="match status" value="1"/>
</dbReference>
<dbReference type="EMBL" id="LXQA010098521">
    <property type="protein sequence ID" value="MCI15900.1"/>
    <property type="molecule type" value="Genomic_DNA"/>
</dbReference>
<dbReference type="Proteomes" id="UP000265520">
    <property type="component" value="Unassembled WGS sequence"/>
</dbReference>
<protein>
    <submittedName>
        <fullName evidence="2">Putative glutamyl endopeptidase chloroplastic-like</fullName>
    </submittedName>
</protein>
<keyword evidence="3" id="KW-1185">Reference proteome</keyword>
<dbReference type="AlphaFoldDB" id="A0A392PWS0"/>
<name>A0A392PWS0_9FABA</name>
<sequence>MCCSKPRGISWCDDSLALVYESWYKTRRVKTWVVSPGSEDVPPRILFDRSSEDVYSDPGSPMLRRTQAGTYIIAKIKKEGDDGRYVLLNGSGATPEGNVPFLDLFD</sequence>
<proteinExistence type="predicted"/>
<comment type="caution">
    <text evidence="2">The sequence shown here is derived from an EMBL/GenBank/DDBJ whole genome shotgun (WGS) entry which is preliminary data.</text>
</comment>
<evidence type="ECO:0000256" key="1">
    <source>
        <dbReference type="ARBA" id="ARBA00022801"/>
    </source>
</evidence>
<organism evidence="2 3">
    <name type="scientific">Trifolium medium</name>
    <dbReference type="NCBI Taxonomy" id="97028"/>
    <lineage>
        <taxon>Eukaryota</taxon>
        <taxon>Viridiplantae</taxon>
        <taxon>Streptophyta</taxon>
        <taxon>Embryophyta</taxon>
        <taxon>Tracheophyta</taxon>
        <taxon>Spermatophyta</taxon>
        <taxon>Magnoliopsida</taxon>
        <taxon>eudicotyledons</taxon>
        <taxon>Gunneridae</taxon>
        <taxon>Pentapetalae</taxon>
        <taxon>rosids</taxon>
        <taxon>fabids</taxon>
        <taxon>Fabales</taxon>
        <taxon>Fabaceae</taxon>
        <taxon>Papilionoideae</taxon>
        <taxon>50 kb inversion clade</taxon>
        <taxon>NPAAA clade</taxon>
        <taxon>Hologalegina</taxon>
        <taxon>IRL clade</taxon>
        <taxon>Trifolieae</taxon>
        <taxon>Trifolium</taxon>
    </lineage>
</organism>
<dbReference type="GO" id="GO:0004252">
    <property type="term" value="F:serine-type endopeptidase activity"/>
    <property type="evidence" value="ECO:0007669"/>
    <property type="project" value="TreeGrafter"/>
</dbReference>
<reference evidence="2 3" key="1">
    <citation type="journal article" date="2018" name="Front. Plant Sci.">
        <title>Red Clover (Trifolium pratense) and Zigzag Clover (T. medium) - A Picture of Genomic Similarities and Differences.</title>
        <authorList>
            <person name="Dluhosova J."/>
            <person name="Istvanek J."/>
            <person name="Nedelnik J."/>
            <person name="Repkova J."/>
        </authorList>
    </citation>
    <scope>NUCLEOTIDE SEQUENCE [LARGE SCALE GENOMIC DNA]</scope>
    <source>
        <strain evidence="3">cv. 10/8</strain>
        <tissue evidence="2">Leaf</tissue>
    </source>
</reference>
<feature type="non-terminal residue" evidence="2">
    <location>
        <position position="106"/>
    </location>
</feature>
<evidence type="ECO:0000313" key="3">
    <source>
        <dbReference type="Proteomes" id="UP000265520"/>
    </source>
</evidence>
<dbReference type="PANTHER" id="PTHR42776:SF28">
    <property type="entry name" value="GLUTAMYL ENDOPEPTIDASE, CHLOROPLASTIC-RELATED"/>
    <property type="match status" value="1"/>
</dbReference>
<evidence type="ECO:0000313" key="2">
    <source>
        <dbReference type="EMBL" id="MCI15900.1"/>
    </source>
</evidence>
<accession>A0A392PWS0</accession>
<keyword evidence="1" id="KW-0378">Hydrolase</keyword>